<dbReference type="KEGG" id="gacu:117562370"/>
<keyword evidence="3 5" id="KW-1133">Transmembrane helix</keyword>
<dbReference type="Gene3D" id="1.20.1070.10">
    <property type="entry name" value="Rhodopsin 7-helix transmembrane proteins"/>
    <property type="match status" value="1"/>
</dbReference>
<dbReference type="Proteomes" id="UP000515161">
    <property type="component" value="Unplaced"/>
</dbReference>
<evidence type="ECO:0000313" key="8">
    <source>
        <dbReference type="RefSeq" id="XP_034096080.1"/>
    </source>
</evidence>
<dbReference type="RefSeq" id="XP_034096080.1">
    <property type="nucleotide sequence ID" value="XM_034240189.1"/>
</dbReference>
<keyword evidence="4 5" id="KW-0472">Membrane</keyword>
<dbReference type="InterPro" id="IPR052921">
    <property type="entry name" value="GPCR1_Superfamily_Member"/>
</dbReference>
<dbReference type="InParanoid" id="A0A6P8WFK1"/>
<dbReference type="PRINTS" id="PR00237">
    <property type="entry name" value="GPCRRHODOPSN"/>
</dbReference>
<dbReference type="OrthoDB" id="8937503at2759"/>
<dbReference type="PANTHER" id="PTHR26451">
    <property type="entry name" value="G_PROTEIN_RECEP_F1_2 DOMAIN-CONTAINING PROTEIN"/>
    <property type="match status" value="1"/>
</dbReference>
<dbReference type="GO" id="GO:0016020">
    <property type="term" value="C:membrane"/>
    <property type="evidence" value="ECO:0007669"/>
    <property type="project" value="UniProtKB-SubCell"/>
</dbReference>
<evidence type="ECO:0000256" key="1">
    <source>
        <dbReference type="ARBA" id="ARBA00004370"/>
    </source>
</evidence>
<feature type="transmembrane region" description="Helical" evidence="5">
    <location>
        <begin position="190"/>
        <end position="216"/>
    </location>
</feature>
<organism evidence="7 8">
    <name type="scientific">Gymnodraco acuticeps</name>
    <name type="common">Antarctic dragonfish</name>
    <dbReference type="NCBI Taxonomy" id="8218"/>
    <lineage>
        <taxon>Eukaryota</taxon>
        <taxon>Metazoa</taxon>
        <taxon>Chordata</taxon>
        <taxon>Craniata</taxon>
        <taxon>Vertebrata</taxon>
        <taxon>Euteleostomi</taxon>
        <taxon>Actinopterygii</taxon>
        <taxon>Neopterygii</taxon>
        <taxon>Teleostei</taxon>
        <taxon>Neoteleostei</taxon>
        <taxon>Acanthomorphata</taxon>
        <taxon>Eupercaria</taxon>
        <taxon>Perciformes</taxon>
        <taxon>Notothenioidei</taxon>
        <taxon>Bathydraconidae</taxon>
        <taxon>Gymnodraco</taxon>
    </lineage>
</organism>
<dbReference type="AlphaFoldDB" id="A0A6P8WFK1"/>
<feature type="transmembrane region" description="Helical" evidence="5">
    <location>
        <begin position="20"/>
        <end position="37"/>
    </location>
</feature>
<feature type="transmembrane region" description="Helical" evidence="5">
    <location>
        <begin position="260"/>
        <end position="284"/>
    </location>
</feature>
<dbReference type="InterPro" id="IPR017452">
    <property type="entry name" value="GPCR_Rhodpsn_7TM"/>
</dbReference>
<feature type="transmembrane region" description="Helical" evidence="5">
    <location>
        <begin position="82"/>
        <end position="102"/>
    </location>
</feature>
<comment type="subcellular location">
    <subcellularLocation>
        <location evidence="1">Membrane</location>
    </subcellularLocation>
</comment>
<feature type="transmembrane region" description="Helical" evidence="5">
    <location>
        <begin position="57"/>
        <end position="77"/>
    </location>
</feature>
<proteinExistence type="predicted"/>
<sequence>MDLQAINFTTVVYRDSLNVAIIKNVVTVVLCIFINFINGTLVHTFRKHQVFNMNPRYILYIHLVLNDMILLTTFTLVYVLSYIVYTLNVSFCMFLLSIAILSNVNNPFTLAVMAVECYIAVCFPLRHSLICTVRKTYAVIGLMWLIGLLTVLPDIFNALATESLDFFRSRVFCFSANVFRNPVLKERRDVSNIVCIVIIWLTLFYTYFHIICIAKLAAADNKKARNTVLLHGFQLLLCMLTYIFFLSIEGLTFLFPKGVLTIRFIISILIHILPRLISPLVYGLRDKMFRKYLRKYLPS</sequence>
<dbReference type="InterPro" id="IPR000276">
    <property type="entry name" value="GPCR_Rhodpsn"/>
</dbReference>
<evidence type="ECO:0000256" key="5">
    <source>
        <dbReference type="SAM" id="Phobius"/>
    </source>
</evidence>
<dbReference type="Pfam" id="PF00001">
    <property type="entry name" value="7tm_1"/>
    <property type="match status" value="1"/>
</dbReference>
<feature type="transmembrane region" description="Helical" evidence="5">
    <location>
        <begin position="137"/>
        <end position="160"/>
    </location>
</feature>
<evidence type="ECO:0000256" key="4">
    <source>
        <dbReference type="ARBA" id="ARBA00023136"/>
    </source>
</evidence>
<dbReference type="CDD" id="cd00637">
    <property type="entry name" value="7tm_classA_rhodopsin-like"/>
    <property type="match status" value="1"/>
</dbReference>
<dbReference type="PROSITE" id="PS50262">
    <property type="entry name" value="G_PROTEIN_RECEP_F1_2"/>
    <property type="match status" value="1"/>
</dbReference>
<dbReference type="PANTHER" id="PTHR26451:SF998">
    <property type="entry name" value="ODORANT RECEPTOR-RELATED"/>
    <property type="match status" value="1"/>
</dbReference>
<feature type="domain" description="G-protein coupled receptors family 1 profile" evidence="6">
    <location>
        <begin position="37"/>
        <end position="282"/>
    </location>
</feature>
<evidence type="ECO:0000256" key="3">
    <source>
        <dbReference type="ARBA" id="ARBA00022989"/>
    </source>
</evidence>
<evidence type="ECO:0000259" key="6">
    <source>
        <dbReference type="PROSITE" id="PS50262"/>
    </source>
</evidence>
<dbReference type="GeneID" id="117562370"/>
<evidence type="ECO:0000313" key="7">
    <source>
        <dbReference type="Proteomes" id="UP000515161"/>
    </source>
</evidence>
<keyword evidence="7" id="KW-1185">Reference proteome</keyword>
<name>A0A6P8WFK1_GYMAC</name>
<reference evidence="8" key="1">
    <citation type="submission" date="2025-08" db="UniProtKB">
        <authorList>
            <consortium name="RefSeq"/>
        </authorList>
    </citation>
    <scope>IDENTIFICATION</scope>
</reference>
<protein>
    <submittedName>
        <fullName evidence="8">Odorant receptor 131-2-like</fullName>
    </submittedName>
</protein>
<dbReference type="GO" id="GO:0005549">
    <property type="term" value="F:odorant binding"/>
    <property type="evidence" value="ECO:0007669"/>
    <property type="project" value="TreeGrafter"/>
</dbReference>
<feature type="transmembrane region" description="Helical" evidence="5">
    <location>
        <begin position="228"/>
        <end position="248"/>
    </location>
</feature>
<dbReference type="FunFam" id="1.20.1070.10:FF:000096">
    <property type="entry name" value="Odorant receptor 131-2"/>
    <property type="match status" value="1"/>
</dbReference>
<dbReference type="SUPFAM" id="SSF81321">
    <property type="entry name" value="Family A G protein-coupled receptor-like"/>
    <property type="match status" value="1"/>
</dbReference>
<feature type="transmembrane region" description="Helical" evidence="5">
    <location>
        <begin position="108"/>
        <end position="125"/>
    </location>
</feature>
<evidence type="ECO:0000256" key="2">
    <source>
        <dbReference type="ARBA" id="ARBA00022692"/>
    </source>
</evidence>
<dbReference type="GO" id="GO:0004930">
    <property type="term" value="F:G protein-coupled receptor activity"/>
    <property type="evidence" value="ECO:0007669"/>
    <property type="project" value="InterPro"/>
</dbReference>
<keyword evidence="2 5" id="KW-0812">Transmembrane</keyword>
<accession>A0A6P8WFK1</accession>
<gene>
    <name evidence="8" type="primary">LOC117562370</name>
</gene>
<dbReference type="GO" id="GO:0004984">
    <property type="term" value="F:olfactory receptor activity"/>
    <property type="evidence" value="ECO:0007669"/>
    <property type="project" value="TreeGrafter"/>
</dbReference>